<comment type="caution">
    <text evidence="2">The sequence shown here is derived from an EMBL/GenBank/DDBJ whole genome shotgun (WGS) entry which is preliminary data.</text>
</comment>
<dbReference type="EMBL" id="JBHMAU010000032">
    <property type="protein sequence ID" value="MFB9775646.1"/>
    <property type="molecule type" value="Genomic_DNA"/>
</dbReference>
<protein>
    <submittedName>
        <fullName evidence="2">Transporter small subunit</fullName>
    </submittedName>
</protein>
<evidence type="ECO:0000313" key="3">
    <source>
        <dbReference type="Proteomes" id="UP001589707"/>
    </source>
</evidence>
<keyword evidence="1" id="KW-0812">Transmembrane</keyword>
<evidence type="ECO:0000313" key="2">
    <source>
        <dbReference type="EMBL" id="MFB9775646.1"/>
    </source>
</evidence>
<keyword evidence="1" id="KW-1133">Transmembrane helix</keyword>
<keyword evidence="3" id="KW-1185">Reference proteome</keyword>
<evidence type="ECO:0000256" key="1">
    <source>
        <dbReference type="SAM" id="Phobius"/>
    </source>
</evidence>
<organism evidence="2 3">
    <name type="scientific">Brevibacterium otitidis</name>
    <dbReference type="NCBI Taxonomy" id="53364"/>
    <lineage>
        <taxon>Bacteria</taxon>
        <taxon>Bacillati</taxon>
        <taxon>Actinomycetota</taxon>
        <taxon>Actinomycetes</taxon>
        <taxon>Micrococcales</taxon>
        <taxon>Brevibacteriaceae</taxon>
        <taxon>Brevibacterium</taxon>
    </lineage>
</organism>
<feature type="transmembrane region" description="Helical" evidence="1">
    <location>
        <begin position="6"/>
        <end position="30"/>
    </location>
</feature>
<reference evidence="2 3" key="1">
    <citation type="submission" date="2024-09" db="EMBL/GenBank/DDBJ databases">
        <authorList>
            <person name="Sun Q."/>
            <person name="Mori K."/>
        </authorList>
    </citation>
    <scope>NUCLEOTIDE SEQUENCE [LARGE SCALE GENOMIC DNA]</scope>
    <source>
        <strain evidence="2 3">JCM 11683</strain>
    </source>
</reference>
<proteinExistence type="predicted"/>
<dbReference type="Proteomes" id="UP001589707">
    <property type="component" value="Unassembled WGS sequence"/>
</dbReference>
<dbReference type="InterPro" id="IPR049820">
    <property type="entry name" value="Trnsprt_adja_ssu-like"/>
</dbReference>
<accession>A0ABV5WZM3</accession>
<keyword evidence="1" id="KW-0472">Membrane</keyword>
<sequence length="43" mass="4824">MSITILTLYTLMWPVLVAGVLLFIVTGFIADIRAARRNDDMVI</sequence>
<gene>
    <name evidence="2" type="ORF">ACFFN1_04355</name>
</gene>
<dbReference type="RefSeq" id="WP_217497276.1">
    <property type="nucleotide sequence ID" value="NZ_JBHMAU010000032.1"/>
</dbReference>
<dbReference type="NCBIfam" id="NF038354">
    <property type="entry name" value="trnsprt_adja_43"/>
    <property type="match status" value="1"/>
</dbReference>
<name>A0ABV5WZM3_9MICO</name>